<feature type="region of interest" description="Disordered" evidence="1">
    <location>
        <begin position="197"/>
        <end position="221"/>
    </location>
</feature>
<proteinExistence type="predicted"/>
<protein>
    <submittedName>
        <fullName evidence="2">Uncharacterized protein</fullName>
    </submittedName>
</protein>
<comment type="caution">
    <text evidence="2">The sequence shown here is derived from an EMBL/GenBank/DDBJ whole genome shotgun (WGS) entry which is preliminary data.</text>
</comment>
<keyword evidence="3" id="KW-1185">Reference proteome</keyword>
<evidence type="ECO:0000313" key="3">
    <source>
        <dbReference type="Proteomes" id="UP000824998"/>
    </source>
</evidence>
<organism evidence="2 3">
    <name type="scientific">Amylocarpus encephaloides</name>
    <dbReference type="NCBI Taxonomy" id="45428"/>
    <lineage>
        <taxon>Eukaryota</taxon>
        <taxon>Fungi</taxon>
        <taxon>Dikarya</taxon>
        <taxon>Ascomycota</taxon>
        <taxon>Pezizomycotina</taxon>
        <taxon>Leotiomycetes</taxon>
        <taxon>Helotiales</taxon>
        <taxon>Helotiales incertae sedis</taxon>
        <taxon>Amylocarpus</taxon>
    </lineage>
</organism>
<dbReference type="EMBL" id="MU251676">
    <property type="protein sequence ID" value="KAG9230404.1"/>
    <property type="molecule type" value="Genomic_DNA"/>
</dbReference>
<evidence type="ECO:0000313" key="2">
    <source>
        <dbReference type="EMBL" id="KAG9230404.1"/>
    </source>
</evidence>
<evidence type="ECO:0000256" key="1">
    <source>
        <dbReference type="SAM" id="MobiDB-lite"/>
    </source>
</evidence>
<feature type="region of interest" description="Disordered" evidence="1">
    <location>
        <begin position="292"/>
        <end position="316"/>
    </location>
</feature>
<reference evidence="2" key="1">
    <citation type="journal article" date="2021" name="IMA Fungus">
        <title>Genomic characterization of three marine fungi, including Emericellopsis atlantica sp. nov. with signatures of a generalist lifestyle and marine biomass degradation.</title>
        <authorList>
            <person name="Hagestad O.C."/>
            <person name="Hou L."/>
            <person name="Andersen J.H."/>
            <person name="Hansen E.H."/>
            <person name="Altermark B."/>
            <person name="Li C."/>
            <person name="Kuhnert E."/>
            <person name="Cox R.J."/>
            <person name="Crous P.W."/>
            <person name="Spatafora J.W."/>
            <person name="Lail K."/>
            <person name="Amirebrahimi M."/>
            <person name="Lipzen A."/>
            <person name="Pangilinan J."/>
            <person name="Andreopoulos W."/>
            <person name="Hayes R.D."/>
            <person name="Ng V."/>
            <person name="Grigoriev I.V."/>
            <person name="Jackson S.A."/>
            <person name="Sutton T.D.S."/>
            <person name="Dobson A.D.W."/>
            <person name="Rama T."/>
        </authorList>
    </citation>
    <scope>NUCLEOTIDE SEQUENCE</scope>
    <source>
        <strain evidence="2">TRa018bII</strain>
    </source>
</reference>
<accession>A0A9P7YB20</accession>
<sequence>MATKQILAAHAILALIEQTRKFNAMTVHLAKSADLAMNQAAEIAKWTSTLITCRERVRGKIRSLETQADSTKRKILDTAELGTSRTAKTNFRLIFGPPRKTEYLSKSTQYVKAIKLNRINTIRGLSESHPHGVIAFSITYPTKVWTESRLEVFDGLAKSIKDEKEQDWPEEIVDIMNELEAERPMSIEFRNLRAKISQRQGGRRPRLGEFGGPGREIAPLPPVQTGVATQTLSGQYTSGMTQLPSLQQMALGAPSFNRDQTQGWGHRRDLTTDSGTCIDEQRQRPLLCESVHHSSRQYEQQNPTADDSLPPSKENRGEEKLYIYTWHY</sequence>
<feature type="region of interest" description="Disordered" evidence="1">
    <location>
        <begin position="256"/>
        <end position="278"/>
    </location>
</feature>
<dbReference type="Proteomes" id="UP000824998">
    <property type="component" value="Unassembled WGS sequence"/>
</dbReference>
<dbReference type="AlphaFoldDB" id="A0A9P7YB20"/>
<dbReference type="OrthoDB" id="5422777at2759"/>
<gene>
    <name evidence="2" type="ORF">BJ875DRAFT_488007</name>
</gene>
<name>A0A9P7YB20_9HELO</name>